<evidence type="ECO:0000313" key="1">
    <source>
        <dbReference type="EMBL" id="KAK3254668.1"/>
    </source>
</evidence>
<dbReference type="Proteomes" id="UP001190700">
    <property type="component" value="Unassembled WGS sequence"/>
</dbReference>
<dbReference type="AlphaFoldDB" id="A0AAE0CGJ3"/>
<protein>
    <submittedName>
        <fullName evidence="1">Uncharacterized protein</fullName>
    </submittedName>
</protein>
<accession>A0AAE0CGJ3</accession>
<gene>
    <name evidence="1" type="ORF">CYMTET_36125</name>
</gene>
<comment type="caution">
    <text evidence="1">The sequence shown here is derived from an EMBL/GenBank/DDBJ whole genome shotgun (WGS) entry which is preliminary data.</text>
</comment>
<reference evidence="1 2" key="1">
    <citation type="journal article" date="2015" name="Genome Biol. Evol.">
        <title>Comparative Genomics of a Bacterivorous Green Alga Reveals Evolutionary Causalities and Consequences of Phago-Mixotrophic Mode of Nutrition.</title>
        <authorList>
            <person name="Burns J.A."/>
            <person name="Paasch A."/>
            <person name="Narechania A."/>
            <person name="Kim E."/>
        </authorList>
    </citation>
    <scope>NUCLEOTIDE SEQUENCE [LARGE SCALE GENOMIC DNA]</scope>
    <source>
        <strain evidence="1 2">PLY_AMNH</strain>
    </source>
</reference>
<proteinExistence type="predicted"/>
<evidence type="ECO:0000313" key="2">
    <source>
        <dbReference type="Proteomes" id="UP001190700"/>
    </source>
</evidence>
<sequence length="302" mass="32625">MDEPEKRPLQLWHATLQPRRATLQPRRATLQPWHSKTAAVAFGLDPCIEIDQMHLWAPMGLECRELSADYYGAVTLEVGGTNIFATARLTSSAGRRRLMEANDGEGNVVMGGATLSQYECCTWEEDVAIGGRFDALSIAAEPGSSVDITFSPDSSTWHDVVVQATVELCSSGEIYSEEHETCTPCAVGFIKFDNSSAACTTCEGSPLDCHGGSNFTLQNGSWMALDSIALACSNASADSGQCVLERVYECPEPSACTSATDRGNIDGSPQVLREAMCAAGYSTSGWHLALIIIHSMRIEWRE</sequence>
<keyword evidence="2" id="KW-1185">Reference proteome</keyword>
<organism evidence="1 2">
    <name type="scientific">Cymbomonas tetramitiformis</name>
    <dbReference type="NCBI Taxonomy" id="36881"/>
    <lineage>
        <taxon>Eukaryota</taxon>
        <taxon>Viridiplantae</taxon>
        <taxon>Chlorophyta</taxon>
        <taxon>Pyramimonadophyceae</taxon>
        <taxon>Pyramimonadales</taxon>
        <taxon>Pyramimonadaceae</taxon>
        <taxon>Cymbomonas</taxon>
    </lineage>
</organism>
<dbReference type="EMBL" id="LGRX02023299">
    <property type="protein sequence ID" value="KAK3254668.1"/>
    <property type="molecule type" value="Genomic_DNA"/>
</dbReference>
<name>A0AAE0CGJ3_9CHLO</name>